<feature type="region of interest" description="Disordered" evidence="2">
    <location>
        <begin position="702"/>
        <end position="737"/>
    </location>
</feature>
<comment type="caution">
    <text evidence="3">The sequence shown here is derived from an EMBL/GenBank/DDBJ whole genome shotgun (WGS) entry which is preliminary data.</text>
</comment>
<evidence type="ECO:0000313" key="3">
    <source>
        <dbReference type="EMBL" id="GJS68336.1"/>
    </source>
</evidence>
<dbReference type="EMBL" id="BQNB010009782">
    <property type="protein sequence ID" value="GJS68336.1"/>
    <property type="molecule type" value="Genomic_DNA"/>
</dbReference>
<feature type="compositionally biased region" description="Basic and acidic residues" evidence="2">
    <location>
        <begin position="727"/>
        <end position="737"/>
    </location>
</feature>
<dbReference type="Proteomes" id="UP001151760">
    <property type="component" value="Unassembled WGS sequence"/>
</dbReference>
<keyword evidence="1" id="KW-0175">Coiled coil</keyword>
<feature type="region of interest" description="Disordered" evidence="2">
    <location>
        <begin position="620"/>
        <end position="670"/>
    </location>
</feature>
<sequence length="737" mass="85113">MESFRLLHSHLKVLSYNDLNRTLFVGGFERAFASLFDQDVQTFIGTMLLNLDQLENQLDKEEFQEIRSFNAFRVLMTQFQTFINSQLEFYYDEGLMICKYFLAYTRTEVRQFHDTLIQHMESVKKSIDERAQLKRQYDRRQWDRIWKKQDTSSSSGNYLTHVVDADIRPVNDKMPFAEVQLTAQHNVLANEQQHTEQSEPIYDTYLLEKIDSNTTLDSTNMCHMGGEIVQDAEQYQVKSPLLNVELVKSKEMIKKEKYNELSHRFLLLEKHCISLELDIQQKDASFQSNKPGKNQNAPEFREFFEINDLKAQLQAKTTLIWNLKNQIKSVKEASNEAKVKNDIDVIETINIELEHSVAKLLAANEQLHKENEYLKQTYKELYDSIKKTRVQNKDNSDSLISQINQKWVPTGKIFTDSTTKVNSEPSNGSNDDITNPYECDQTLIVSAVSSLVHCTSFNSQKGRLVVWLIKMISSETWVQGKSQCDEQEQMTSADNTSGPAPQRKEKCTIQDLPRENPLVSVEVLRYDIKRSKSENKRIVPTEMELVLEQTQQEHPSDTKVFTMKMEILLEPTSNKLYGSSNTISEDYIKMEMQIPRSSRVKFIATCSYSRLNDFITSRKNDPKLPQTLISTSSSKDSKIVKGKREQSRSLALKAKKKSSDEESLTSKSEDEEYAMTVRDFKKIFKDEVDSCGDLNHLIGECSKPPRNKNQRAFVGGSWSDSGEDEEEKTKDETCLMA</sequence>
<keyword evidence="4" id="KW-1185">Reference proteome</keyword>
<accession>A0ABQ4XT43</accession>
<feature type="compositionally biased region" description="Basic and acidic residues" evidence="2">
    <location>
        <begin position="635"/>
        <end position="647"/>
    </location>
</feature>
<evidence type="ECO:0000256" key="2">
    <source>
        <dbReference type="SAM" id="MobiDB-lite"/>
    </source>
</evidence>
<organism evidence="3 4">
    <name type="scientific">Tanacetum coccineum</name>
    <dbReference type="NCBI Taxonomy" id="301880"/>
    <lineage>
        <taxon>Eukaryota</taxon>
        <taxon>Viridiplantae</taxon>
        <taxon>Streptophyta</taxon>
        <taxon>Embryophyta</taxon>
        <taxon>Tracheophyta</taxon>
        <taxon>Spermatophyta</taxon>
        <taxon>Magnoliopsida</taxon>
        <taxon>eudicotyledons</taxon>
        <taxon>Gunneridae</taxon>
        <taxon>Pentapetalae</taxon>
        <taxon>asterids</taxon>
        <taxon>campanulids</taxon>
        <taxon>Asterales</taxon>
        <taxon>Asteraceae</taxon>
        <taxon>Asteroideae</taxon>
        <taxon>Anthemideae</taxon>
        <taxon>Anthemidinae</taxon>
        <taxon>Tanacetum</taxon>
    </lineage>
</organism>
<feature type="compositionally biased region" description="Polar residues" evidence="2">
    <location>
        <begin position="489"/>
        <end position="499"/>
    </location>
</feature>
<reference evidence="3" key="1">
    <citation type="journal article" date="2022" name="Int. J. Mol. Sci.">
        <title>Draft Genome of Tanacetum Coccineum: Genomic Comparison of Closely Related Tanacetum-Family Plants.</title>
        <authorList>
            <person name="Yamashiro T."/>
            <person name="Shiraishi A."/>
            <person name="Nakayama K."/>
            <person name="Satake H."/>
        </authorList>
    </citation>
    <scope>NUCLEOTIDE SEQUENCE</scope>
</reference>
<feature type="coiled-coil region" evidence="1">
    <location>
        <begin position="350"/>
        <end position="377"/>
    </location>
</feature>
<feature type="compositionally biased region" description="Polar residues" evidence="2">
    <location>
        <begin position="416"/>
        <end position="433"/>
    </location>
</feature>
<evidence type="ECO:0000313" key="4">
    <source>
        <dbReference type="Proteomes" id="UP001151760"/>
    </source>
</evidence>
<name>A0ABQ4XT43_9ASTR</name>
<reference evidence="3" key="2">
    <citation type="submission" date="2022-01" db="EMBL/GenBank/DDBJ databases">
        <authorList>
            <person name="Yamashiro T."/>
            <person name="Shiraishi A."/>
            <person name="Satake H."/>
            <person name="Nakayama K."/>
        </authorList>
    </citation>
    <scope>NUCLEOTIDE SEQUENCE</scope>
</reference>
<feature type="region of interest" description="Disordered" evidence="2">
    <location>
        <begin position="482"/>
        <end position="507"/>
    </location>
</feature>
<protein>
    <submittedName>
        <fullName evidence="3">Uncharacterized protein</fullName>
    </submittedName>
</protein>
<evidence type="ECO:0000256" key="1">
    <source>
        <dbReference type="SAM" id="Coils"/>
    </source>
</evidence>
<proteinExistence type="predicted"/>
<feature type="region of interest" description="Disordered" evidence="2">
    <location>
        <begin position="416"/>
        <end position="435"/>
    </location>
</feature>
<gene>
    <name evidence="3" type="ORF">Tco_0682901</name>
</gene>